<accession>A0A4Y6UZM0</accession>
<keyword evidence="2" id="KW-1185">Reference proteome</keyword>
<reference evidence="1 2" key="1">
    <citation type="submission" date="2019-06" db="EMBL/GenBank/DDBJ databases">
        <title>Saccharibacillus brassicae sp. nov., an endophytic bacterium isolated from Chinese cabbage seeds (Brassica pekinensis).</title>
        <authorList>
            <person name="Jiang L."/>
            <person name="Lee J."/>
            <person name="Kim S.W."/>
        </authorList>
    </citation>
    <scope>NUCLEOTIDE SEQUENCE [LARGE SCALE GENOMIC DNA]</scope>
    <source>
        <strain evidence="2">KCTC 43072 / ATSA2</strain>
    </source>
</reference>
<gene>
    <name evidence="1" type="ORF">FFV09_11760</name>
</gene>
<dbReference type="OrthoDB" id="2471618at2"/>
<dbReference type="InterPro" id="IPR013324">
    <property type="entry name" value="RNA_pol_sigma_r3/r4-like"/>
</dbReference>
<evidence type="ECO:0008006" key="3">
    <source>
        <dbReference type="Google" id="ProtNLM"/>
    </source>
</evidence>
<proteinExistence type="predicted"/>
<organism evidence="1 2">
    <name type="scientific">Saccharibacillus brassicae</name>
    <dbReference type="NCBI Taxonomy" id="2583377"/>
    <lineage>
        <taxon>Bacteria</taxon>
        <taxon>Bacillati</taxon>
        <taxon>Bacillota</taxon>
        <taxon>Bacilli</taxon>
        <taxon>Bacillales</taxon>
        <taxon>Paenibacillaceae</taxon>
        <taxon>Saccharibacillus</taxon>
    </lineage>
</organism>
<dbReference type="Proteomes" id="UP000316968">
    <property type="component" value="Chromosome"/>
</dbReference>
<evidence type="ECO:0000313" key="2">
    <source>
        <dbReference type="Proteomes" id="UP000316968"/>
    </source>
</evidence>
<name>A0A4Y6UZM0_SACBS</name>
<sequence>MPSNLVIEEYRKKLRQAAWRLQYYERKRLRNELVFDYIQKETHGVDPTNLIEEMGLHEAIQLIPYPQGRAIIYELFVNDKTEKELAKEMQVTQQAVSKWKRKSLKYLCQTLSS</sequence>
<dbReference type="AlphaFoldDB" id="A0A4Y6UZM0"/>
<dbReference type="SUPFAM" id="SSF88659">
    <property type="entry name" value="Sigma3 and sigma4 domains of RNA polymerase sigma factors"/>
    <property type="match status" value="1"/>
</dbReference>
<dbReference type="KEGG" id="saca:FFV09_11760"/>
<evidence type="ECO:0000313" key="1">
    <source>
        <dbReference type="EMBL" id="QDH21455.1"/>
    </source>
</evidence>
<dbReference type="Gene3D" id="1.20.140.160">
    <property type="match status" value="1"/>
</dbReference>
<protein>
    <recommendedName>
        <fullName evidence="3">Sigma-70 family RNA polymerase sigma factor</fullName>
    </recommendedName>
</protein>
<dbReference type="RefSeq" id="WP_141448000.1">
    <property type="nucleotide sequence ID" value="NZ_CP041217.1"/>
</dbReference>
<dbReference type="EMBL" id="CP041217">
    <property type="protein sequence ID" value="QDH21455.1"/>
    <property type="molecule type" value="Genomic_DNA"/>
</dbReference>